<dbReference type="Proteomes" id="UP000287651">
    <property type="component" value="Unassembled WGS sequence"/>
</dbReference>
<organism evidence="1 2">
    <name type="scientific">Ensete ventricosum</name>
    <name type="common">Abyssinian banana</name>
    <name type="synonym">Musa ensete</name>
    <dbReference type="NCBI Taxonomy" id="4639"/>
    <lineage>
        <taxon>Eukaryota</taxon>
        <taxon>Viridiplantae</taxon>
        <taxon>Streptophyta</taxon>
        <taxon>Embryophyta</taxon>
        <taxon>Tracheophyta</taxon>
        <taxon>Spermatophyta</taxon>
        <taxon>Magnoliopsida</taxon>
        <taxon>Liliopsida</taxon>
        <taxon>Zingiberales</taxon>
        <taxon>Musaceae</taxon>
        <taxon>Ensete</taxon>
    </lineage>
</organism>
<sequence length="191" mass="20749">MAAKGSESGGSSDGGGRSGQQRCWLRLRCDFVAAGGVGCNKGATAIGGRWGSRVLKSSSAEDGLWKVPLPVGADTTMVVHEEDGLVPKDASTEKCETQWGPVGEEEADALEFLIDYFYDDYDSTLLKSYQWLRLKETIERIEEVAATAAETQGEAASRSHAVYVRDEARQQACRVRSIDEGFARWSDDNSS</sequence>
<name>A0A427AVA5_ENSVE</name>
<dbReference type="EMBL" id="AMZH03001204">
    <property type="protein sequence ID" value="RRT80190.1"/>
    <property type="molecule type" value="Genomic_DNA"/>
</dbReference>
<comment type="caution">
    <text evidence="1">The sequence shown here is derived from an EMBL/GenBank/DDBJ whole genome shotgun (WGS) entry which is preliminary data.</text>
</comment>
<dbReference type="AlphaFoldDB" id="A0A427AVA5"/>
<evidence type="ECO:0000313" key="2">
    <source>
        <dbReference type="Proteomes" id="UP000287651"/>
    </source>
</evidence>
<evidence type="ECO:0000313" key="1">
    <source>
        <dbReference type="EMBL" id="RRT80190.1"/>
    </source>
</evidence>
<gene>
    <name evidence="1" type="ORF">B296_00014462</name>
</gene>
<reference evidence="1 2" key="1">
    <citation type="journal article" date="2014" name="Agronomy (Basel)">
        <title>A Draft Genome Sequence for Ensete ventricosum, the Drought-Tolerant Tree Against Hunger.</title>
        <authorList>
            <person name="Harrison J."/>
            <person name="Moore K.A."/>
            <person name="Paszkiewicz K."/>
            <person name="Jones T."/>
            <person name="Grant M."/>
            <person name="Ambacheew D."/>
            <person name="Muzemil S."/>
            <person name="Studholme D.J."/>
        </authorList>
    </citation>
    <scope>NUCLEOTIDE SEQUENCE [LARGE SCALE GENOMIC DNA]</scope>
</reference>
<accession>A0A427AVA5</accession>
<protein>
    <submittedName>
        <fullName evidence="1">Uncharacterized protein</fullName>
    </submittedName>
</protein>
<proteinExistence type="predicted"/>